<dbReference type="InterPro" id="IPR036366">
    <property type="entry name" value="PGBDSf"/>
</dbReference>
<proteinExistence type="predicted"/>
<dbReference type="Proteomes" id="UP000595618">
    <property type="component" value="Chromosome"/>
</dbReference>
<dbReference type="InterPro" id="IPR036365">
    <property type="entry name" value="PGBD-like_sf"/>
</dbReference>
<dbReference type="Gene3D" id="1.10.101.10">
    <property type="entry name" value="PGBD-like superfamily/PGBD"/>
    <property type="match status" value="1"/>
</dbReference>
<evidence type="ECO:0000313" key="2">
    <source>
        <dbReference type="EMBL" id="QQG45252.1"/>
    </source>
</evidence>
<dbReference type="SUPFAM" id="SSF47090">
    <property type="entry name" value="PGBD-like"/>
    <property type="match status" value="1"/>
</dbReference>
<feature type="domain" description="Peptidoglycan binding-like" evidence="1">
    <location>
        <begin position="163"/>
        <end position="221"/>
    </location>
</feature>
<organism evidence="2 3">
    <name type="scientific">Candidatus Sungiibacteriota bacterium</name>
    <dbReference type="NCBI Taxonomy" id="2750080"/>
    <lineage>
        <taxon>Bacteria</taxon>
        <taxon>Candidatus Sungiibacteriota</taxon>
    </lineage>
</organism>
<dbReference type="EMBL" id="CP066690">
    <property type="protein sequence ID" value="QQG45252.1"/>
    <property type="molecule type" value="Genomic_DNA"/>
</dbReference>
<sequence>MLFIFGIALVRVRAETFPQELYISPKGEVRLAGAELTSQHALNFFSVRIWGQKWSFATNYATRLESLYGEKINPKEILPGHILEVKGMLNPSVSNETGNVDASLVRDLSVKAGTPQTIATPSSLPPSLVNFPPLSASSLAEVSTPVKPIPKQWLTKSLRPGMRGPEVKILQQFLQKNGWGIPDDGPVTGFYGKVTQDAVKKFQLASGLEAAGTLGPKTRALINLLFGK</sequence>
<gene>
    <name evidence="2" type="ORF">HYW89_04635</name>
</gene>
<dbReference type="AlphaFoldDB" id="A0A7T5RJG4"/>
<dbReference type="Pfam" id="PF01471">
    <property type="entry name" value="PG_binding_1"/>
    <property type="match status" value="1"/>
</dbReference>
<protein>
    <submittedName>
        <fullName evidence="2">Peptidoglycan-binding protein</fullName>
    </submittedName>
</protein>
<evidence type="ECO:0000313" key="3">
    <source>
        <dbReference type="Proteomes" id="UP000595618"/>
    </source>
</evidence>
<evidence type="ECO:0000259" key="1">
    <source>
        <dbReference type="Pfam" id="PF01471"/>
    </source>
</evidence>
<accession>A0A7T5RJG4</accession>
<name>A0A7T5RJG4_9BACT</name>
<reference evidence="2 3" key="1">
    <citation type="submission" date="2020-07" db="EMBL/GenBank/DDBJ databases">
        <title>Huge and variable diversity of episymbiotic CPR bacteria and DPANN archaea in groundwater ecosystems.</title>
        <authorList>
            <person name="He C.Y."/>
            <person name="Keren R."/>
            <person name="Whittaker M."/>
            <person name="Farag I.F."/>
            <person name="Doudna J."/>
            <person name="Cate J.H.D."/>
            <person name="Banfield J.F."/>
        </authorList>
    </citation>
    <scope>NUCLEOTIDE SEQUENCE [LARGE SCALE GENOMIC DNA]</scope>
    <source>
        <strain evidence="2">NC_groundwater_541_Ag_S-0.1um_46_50</strain>
    </source>
</reference>
<dbReference type="InterPro" id="IPR002477">
    <property type="entry name" value="Peptidoglycan-bd-like"/>
</dbReference>